<feature type="region of interest" description="Disordered" evidence="1">
    <location>
        <begin position="1"/>
        <end position="35"/>
    </location>
</feature>
<evidence type="ECO:0000256" key="1">
    <source>
        <dbReference type="SAM" id="MobiDB-lite"/>
    </source>
</evidence>
<protein>
    <submittedName>
        <fullName evidence="2">Uncharacterized protein</fullName>
    </submittedName>
</protein>
<sequence>MATSSTSQPEPQRTTSTTKLQRRSQTISSTSASPLFIQLPTNQISTIYRHSHSQLSSFHSLLQNNSERSMEAF</sequence>
<comment type="caution">
    <text evidence="2">The sequence shown here is derived from an EMBL/GenBank/DDBJ whole genome shotgun (WGS) entry which is preliminary data.</text>
</comment>
<name>A0A9D5CQE2_9LILI</name>
<evidence type="ECO:0000313" key="2">
    <source>
        <dbReference type="EMBL" id="KAJ0977154.1"/>
    </source>
</evidence>
<proteinExistence type="predicted"/>
<accession>A0A9D5CQE2</accession>
<keyword evidence="3" id="KW-1185">Reference proteome</keyword>
<dbReference type="EMBL" id="JAGGNH010000003">
    <property type="protein sequence ID" value="KAJ0977154.1"/>
    <property type="molecule type" value="Genomic_DNA"/>
</dbReference>
<evidence type="ECO:0000313" key="3">
    <source>
        <dbReference type="Proteomes" id="UP001085076"/>
    </source>
</evidence>
<organism evidence="2 3">
    <name type="scientific">Dioscorea zingiberensis</name>
    <dbReference type="NCBI Taxonomy" id="325984"/>
    <lineage>
        <taxon>Eukaryota</taxon>
        <taxon>Viridiplantae</taxon>
        <taxon>Streptophyta</taxon>
        <taxon>Embryophyta</taxon>
        <taxon>Tracheophyta</taxon>
        <taxon>Spermatophyta</taxon>
        <taxon>Magnoliopsida</taxon>
        <taxon>Liliopsida</taxon>
        <taxon>Dioscoreales</taxon>
        <taxon>Dioscoreaceae</taxon>
        <taxon>Dioscorea</taxon>
    </lineage>
</organism>
<dbReference type="AlphaFoldDB" id="A0A9D5CQE2"/>
<reference evidence="2" key="2">
    <citation type="journal article" date="2022" name="Hortic Res">
        <title>The genome of Dioscorea zingiberensis sheds light on the biosynthesis, origin and evolution of the medicinally important diosgenin saponins.</title>
        <authorList>
            <person name="Li Y."/>
            <person name="Tan C."/>
            <person name="Li Z."/>
            <person name="Guo J."/>
            <person name="Li S."/>
            <person name="Chen X."/>
            <person name="Wang C."/>
            <person name="Dai X."/>
            <person name="Yang H."/>
            <person name="Song W."/>
            <person name="Hou L."/>
            <person name="Xu J."/>
            <person name="Tong Z."/>
            <person name="Xu A."/>
            <person name="Yuan X."/>
            <person name="Wang W."/>
            <person name="Yang Q."/>
            <person name="Chen L."/>
            <person name="Sun Z."/>
            <person name="Wang K."/>
            <person name="Pan B."/>
            <person name="Chen J."/>
            <person name="Bao Y."/>
            <person name="Liu F."/>
            <person name="Qi X."/>
            <person name="Gang D.R."/>
            <person name="Wen J."/>
            <person name="Li J."/>
        </authorList>
    </citation>
    <scope>NUCLEOTIDE SEQUENCE</scope>
    <source>
        <strain evidence="2">Dzin_1.0</strain>
    </source>
</reference>
<reference evidence="2" key="1">
    <citation type="submission" date="2021-03" db="EMBL/GenBank/DDBJ databases">
        <authorList>
            <person name="Li Z."/>
            <person name="Yang C."/>
        </authorList>
    </citation>
    <scope>NUCLEOTIDE SEQUENCE</scope>
    <source>
        <strain evidence="2">Dzin_1.0</strain>
        <tissue evidence="2">Leaf</tissue>
    </source>
</reference>
<gene>
    <name evidence="2" type="ORF">J5N97_012628</name>
</gene>
<dbReference type="Proteomes" id="UP001085076">
    <property type="component" value="Miscellaneous, Linkage group lg03"/>
</dbReference>